<dbReference type="InterPro" id="IPR006108">
    <property type="entry name" value="3HC_DH_C"/>
</dbReference>
<dbReference type="GO" id="GO:0006631">
    <property type="term" value="P:fatty acid metabolic process"/>
    <property type="evidence" value="ECO:0007669"/>
    <property type="project" value="InterPro"/>
</dbReference>
<keyword evidence="3" id="KW-0560">Oxidoreductase</keyword>
<dbReference type="Pfam" id="PF02737">
    <property type="entry name" value="3HCDH_N"/>
    <property type="match status" value="1"/>
</dbReference>
<feature type="site" description="Important for catalytic activity" evidence="4">
    <location>
        <position position="137"/>
    </location>
</feature>
<dbReference type="InterPro" id="IPR036291">
    <property type="entry name" value="NAD(P)-bd_dom_sf"/>
</dbReference>
<keyword evidence="8" id="KW-1185">Reference proteome</keyword>
<dbReference type="PANTHER" id="PTHR48075:SF5">
    <property type="entry name" value="3-HYDROXYBUTYRYL-COA DEHYDROGENASE"/>
    <property type="match status" value="1"/>
</dbReference>
<dbReference type="EMBL" id="BSTI01000020">
    <property type="protein sequence ID" value="GLY70033.1"/>
    <property type="molecule type" value="Genomic_DNA"/>
</dbReference>
<gene>
    <name evidence="7" type="primary">paaH</name>
    <name evidence="7" type="ORF">Atai01_66520</name>
</gene>
<evidence type="ECO:0000313" key="7">
    <source>
        <dbReference type="EMBL" id="GLY70033.1"/>
    </source>
</evidence>
<sequence length="283" mass="29480">MTEHRLAVLGAGVMGTAIATLAVGHGVPVTLVEVDPDRRGAARANVAQQLRMAKLMGHLPRTVTEGELTTTESIADIGNATAVVESVTELAELKAKVLADVSTVVGRGTLIASNTSAIPIDELAGAVAEPADLVGIHFMNPPYLIKAVEVIRGPRSSDEAMAATAGLLTALGRAPVVVGDGPGFVINRVLQRMINEAARIVEDGVATPEAVDALFTGCLGHRTGPLATADLIGLDNVVDSLRVLHERTGDDGYRPCALLETKVRDGEHGRKSGRGFFEHGGLR</sequence>
<dbReference type="Proteomes" id="UP001165136">
    <property type="component" value="Unassembled WGS sequence"/>
</dbReference>
<dbReference type="InterPro" id="IPR013328">
    <property type="entry name" value="6PGD_dom2"/>
</dbReference>
<dbReference type="PANTHER" id="PTHR48075">
    <property type="entry name" value="3-HYDROXYACYL-COA DEHYDROGENASE FAMILY PROTEIN"/>
    <property type="match status" value="1"/>
</dbReference>
<dbReference type="InterPro" id="IPR006176">
    <property type="entry name" value="3-OHacyl-CoA_DH_NAD-bd"/>
</dbReference>
<organism evidence="7 8">
    <name type="scientific">Amycolatopsis taiwanensis</name>
    <dbReference type="NCBI Taxonomy" id="342230"/>
    <lineage>
        <taxon>Bacteria</taxon>
        <taxon>Bacillati</taxon>
        <taxon>Actinomycetota</taxon>
        <taxon>Actinomycetes</taxon>
        <taxon>Pseudonocardiales</taxon>
        <taxon>Pseudonocardiaceae</taxon>
        <taxon>Amycolatopsis</taxon>
    </lineage>
</organism>
<dbReference type="AlphaFoldDB" id="A0A9W6R769"/>
<evidence type="ECO:0000259" key="5">
    <source>
        <dbReference type="Pfam" id="PF00725"/>
    </source>
</evidence>
<proteinExistence type="inferred from homology"/>
<comment type="similarity">
    <text evidence="2">Belongs to the 3-hydroxyacyl-CoA dehydrogenase family.</text>
</comment>
<evidence type="ECO:0000259" key="6">
    <source>
        <dbReference type="Pfam" id="PF02737"/>
    </source>
</evidence>
<dbReference type="InterPro" id="IPR008927">
    <property type="entry name" value="6-PGluconate_DH-like_C_sf"/>
</dbReference>
<feature type="domain" description="3-hydroxyacyl-CoA dehydrogenase C-terminal" evidence="5">
    <location>
        <begin position="183"/>
        <end position="278"/>
    </location>
</feature>
<dbReference type="InterPro" id="IPR022694">
    <property type="entry name" value="3-OHacyl-CoA_DH"/>
</dbReference>
<dbReference type="PIRSF" id="PIRSF000105">
    <property type="entry name" value="HCDH"/>
    <property type="match status" value="1"/>
</dbReference>
<comment type="caution">
    <text evidence="7">The sequence shown here is derived from an EMBL/GenBank/DDBJ whole genome shotgun (WGS) entry which is preliminary data.</text>
</comment>
<dbReference type="Gene3D" id="3.40.50.720">
    <property type="entry name" value="NAD(P)-binding Rossmann-like Domain"/>
    <property type="match status" value="1"/>
</dbReference>
<dbReference type="Pfam" id="PF00725">
    <property type="entry name" value="3HCDH"/>
    <property type="match status" value="1"/>
</dbReference>
<dbReference type="GO" id="GO:0016616">
    <property type="term" value="F:oxidoreductase activity, acting on the CH-OH group of donors, NAD or NADP as acceptor"/>
    <property type="evidence" value="ECO:0007669"/>
    <property type="project" value="InterPro"/>
</dbReference>
<evidence type="ECO:0000313" key="8">
    <source>
        <dbReference type="Proteomes" id="UP001165136"/>
    </source>
</evidence>
<dbReference type="SUPFAM" id="SSF51735">
    <property type="entry name" value="NAD(P)-binding Rossmann-fold domains"/>
    <property type="match status" value="1"/>
</dbReference>
<protein>
    <submittedName>
        <fullName evidence="7">3-hydroxybutyryl-CoA dehydrogenase</fullName>
    </submittedName>
</protein>
<evidence type="ECO:0000256" key="2">
    <source>
        <dbReference type="ARBA" id="ARBA00009463"/>
    </source>
</evidence>
<feature type="domain" description="3-hydroxyacyl-CoA dehydrogenase NAD binding" evidence="6">
    <location>
        <begin position="6"/>
        <end position="180"/>
    </location>
</feature>
<accession>A0A9W6R769</accession>
<name>A0A9W6R769_9PSEU</name>
<comment type="pathway">
    <text evidence="1">Lipid metabolism; butanoate metabolism.</text>
</comment>
<evidence type="ECO:0000256" key="1">
    <source>
        <dbReference type="ARBA" id="ARBA00005086"/>
    </source>
</evidence>
<dbReference type="Gene3D" id="1.10.1040.10">
    <property type="entry name" value="N-(1-d-carboxylethyl)-l-norvaline Dehydrogenase, domain 2"/>
    <property type="match status" value="1"/>
</dbReference>
<dbReference type="GO" id="GO:0070403">
    <property type="term" value="F:NAD+ binding"/>
    <property type="evidence" value="ECO:0007669"/>
    <property type="project" value="InterPro"/>
</dbReference>
<evidence type="ECO:0000256" key="3">
    <source>
        <dbReference type="ARBA" id="ARBA00023002"/>
    </source>
</evidence>
<reference evidence="7" key="1">
    <citation type="submission" date="2023-03" db="EMBL/GenBank/DDBJ databases">
        <title>Amycolatopsis taiwanensis NBRC 103393.</title>
        <authorList>
            <person name="Ichikawa N."/>
            <person name="Sato H."/>
            <person name="Tonouchi N."/>
        </authorList>
    </citation>
    <scope>NUCLEOTIDE SEQUENCE</scope>
    <source>
        <strain evidence="7">NBRC 103393</strain>
    </source>
</reference>
<dbReference type="SUPFAM" id="SSF48179">
    <property type="entry name" value="6-phosphogluconate dehydrogenase C-terminal domain-like"/>
    <property type="match status" value="1"/>
</dbReference>
<evidence type="ECO:0000256" key="4">
    <source>
        <dbReference type="PIRSR" id="PIRSR000105-1"/>
    </source>
</evidence>
<dbReference type="RefSeq" id="WP_285489358.1">
    <property type="nucleotide sequence ID" value="NZ_BSTI01000020.1"/>
</dbReference>